<keyword evidence="2" id="KW-1185">Reference proteome</keyword>
<evidence type="ECO:0000313" key="2">
    <source>
        <dbReference type="Proteomes" id="UP001341840"/>
    </source>
</evidence>
<dbReference type="EMBL" id="JASCZI010123568">
    <property type="protein sequence ID" value="MED6165489.1"/>
    <property type="molecule type" value="Genomic_DNA"/>
</dbReference>
<evidence type="ECO:0008006" key="3">
    <source>
        <dbReference type="Google" id="ProtNLM"/>
    </source>
</evidence>
<reference evidence="1 2" key="1">
    <citation type="journal article" date="2023" name="Plants (Basel)">
        <title>Bridging the Gap: Combining Genomics and Transcriptomics Approaches to Understand Stylosanthes scabra, an Orphan Legume from the Brazilian Caatinga.</title>
        <authorList>
            <person name="Ferreira-Neto J.R.C."/>
            <person name="da Silva M.D."/>
            <person name="Binneck E."/>
            <person name="de Melo N.F."/>
            <person name="da Silva R.H."/>
            <person name="de Melo A.L.T.M."/>
            <person name="Pandolfi V."/>
            <person name="Bustamante F.O."/>
            <person name="Brasileiro-Vidal A.C."/>
            <person name="Benko-Iseppon A.M."/>
        </authorList>
    </citation>
    <scope>NUCLEOTIDE SEQUENCE [LARGE SCALE GENOMIC DNA]</scope>
    <source>
        <tissue evidence="1">Leaves</tissue>
    </source>
</reference>
<gene>
    <name evidence="1" type="ORF">PIB30_099966</name>
</gene>
<accession>A0ABU6UWL7</accession>
<organism evidence="1 2">
    <name type="scientific">Stylosanthes scabra</name>
    <dbReference type="NCBI Taxonomy" id="79078"/>
    <lineage>
        <taxon>Eukaryota</taxon>
        <taxon>Viridiplantae</taxon>
        <taxon>Streptophyta</taxon>
        <taxon>Embryophyta</taxon>
        <taxon>Tracheophyta</taxon>
        <taxon>Spermatophyta</taxon>
        <taxon>Magnoliopsida</taxon>
        <taxon>eudicotyledons</taxon>
        <taxon>Gunneridae</taxon>
        <taxon>Pentapetalae</taxon>
        <taxon>rosids</taxon>
        <taxon>fabids</taxon>
        <taxon>Fabales</taxon>
        <taxon>Fabaceae</taxon>
        <taxon>Papilionoideae</taxon>
        <taxon>50 kb inversion clade</taxon>
        <taxon>dalbergioids sensu lato</taxon>
        <taxon>Dalbergieae</taxon>
        <taxon>Pterocarpus clade</taxon>
        <taxon>Stylosanthes</taxon>
    </lineage>
</organism>
<proteinExistence type="predicted"/>
<name>A0ABU6UWL7_9FABA</name>
<sequence>MENWEGPGRIECKDLGPHKCIITLESIEFKDVALKSPLLTSLFDEIKPSWKFTCCRSRRVWVELTCLPIQVWSLETFQRIAQSLGKLAKQFDLNEGACSFSTARIWVKIYQSEPIQEWLDIKVEGSIFEIFAKEFGRDLYSSQVHNN</sequence>
<comment type="caution">
    <text evidence="1">The sequence shown here is derived from an EMBL/GenBank/DDBJ whole genome shotgun (WGS) entry which is preliminary data.</text>
</comment>
<evidence type="ECO:0000313" key="1">
    <source>
        <dbReference type="EMBL" id="MED6165489.1"/>
    </source>
</evidence>
<protein>
    <recommendedName>
        <fullName evidence="3">DUF4283 domain-containing protein</fullName>
    </recommendedName>
</protein>
<dbReference type="Proteomes" id="UP001341840">
    <property type="component" value="Unassembled WGS sequence"/>
</dbReference>